<reference evidence="11 12" key="2">
    <citation type="submission" date="2012-02" db="EMBL/GenBank/DDBJ databases">
        <title>Improved High-Quality Draft sequence of Eubacterium cellulosolvens 6.</title>
        <authorList>
            <consortium name="US DOE Joint Genome Institute"/>
            <person name="Lucas S."/>
            <person name="Han J."/>
            <person name="Lapidus A."/>
            <person name="Cheng J.-F."/>
            <person name="Goodwin L."/>
            <person name="Pitluck S."/>
            <person name="Peters L."/>
            <person name="Mikhailova N."/>
            <person name="Gu W."/>
            <person name="Detter J.C."/>
            <person name="Han C."/>
            <person name="Tapia R."/>
            <person name="Land M."/>
            <person name="Hauser L."/>
            <person name="Kyrpides N."/>
            <person name="Ivanova N."/>
            <person name="Pagani I."/>
            <person name="Johnson E."/>
            <person name="Mukhopadhyay B."/>
            <person name="Anderson I."/>
            <person name="Woyke T."/>
        </authorList>
    </citation>
    <scope>NUCLEOTIDE SEQUENCE [LARGE SCALE GENOMIC DNA]</scope>
    <source>
        <strain evidence="11 12">6</strain>
    </source>
</reference>
<evidence type="ECO:0000256" key="10">
    <source>
        <dbReference type="RuleBase" id="RU365087"/>
    </source>
</evidence>
<keyword evidence="6 10" id="KW-0653">Protein transport</keyword>
<sequence length="81" mass="8954">MAILRTVLTVLFALDCIGMIIVILMQQGKDRGLGAIAGVSNNTETYWSKNKGRSKEGNLIRITRILAILFFALSVVLNIKF</sequence>
<dbReference type="InterPro" id="IPR004692">
    <property type="entry name" value="SecG"/>
</dbReference>
<evidence type="ECO:0000256" key="3">
    <source>
        <dbReference type="ARBA" id="ARBA00022448"/>
    </source>
</evidence>
<keyword evidence="4 10" id="KW-1003">Cell membrane</keyword>
<dbReference type="eggNOG" id="COG1314">
    <property type="taxonomic scope" value="Bacteria"/>
</dbReference>
<dbReference type="STRING" id="633697.EubceDRAFT1_0481"/>
<comment type="similarity">
    <text evidence="2 10">Belongs to the SecG family.</text>
</comment>
<dbReference type="GO" id="GO:0015450">
    <property type="term" value="F:protein-transporting ATPase activity"/>
    <property type="evidence" value="ECO:0007669"/>
    <property type="project" value="UniProtKB-UniRule"/>
</dbReference>
<evidence type="ECO:0000256" key="5">
    <source>
        <dbReference type="ARBA" id="ARBA00022692"/>
    </source>
</evidence>
<dbReference type="NCBIfam" id="TIGR00810">
    <property type="entry name" value="secG"/>
    <property type="match status" value="1"/>
</dbReference>
<evidence type="ECO:0000313" key="11">
    <source>
        <dbReference type="EMBL" id="EIM56330.1"/>
    </source>
</evidence>
<keyword evidence="8 10" id="KW-0811">Translocation</keyword>
<evidence type="ECO:0000256" key="7">
    <source>
        <dbReference type="ARBA" id="ARBA00022989"/>
    </source>
</evidence>
<accession>I5ARA7</accession>
<comment type="function">
    <text evidence="10">Involved in protein export. Participates in an early event of protein translocation.</text>
</comment>
<dbReference type="GO" id="GO:0005886">
    <property type="term" value="C:plasma membrane"/>
    <property type="evidence" value="ECO:0007669"/>
    <property type="project" value="UniProtKB-SubCell"/>
</dbReference>
<dbReference type="OrthoDB" id="1708246at2"/>
<gene>
    <name evidence="11" type="ORF">EubceDRAFT1_0481</name>
</gene>
<dbReference type="GO" id="GO:0065002">
    <property type="term" value="P:intracellular protein transmembrane transport"/>
    <property type="evidence" value="ECO:0007669"/>
    <property type="project" value="TreeGrafter"/>
</dbReference>
<reference evidence="11 12" key="1">
    <citation type="submission" date="2010-08" db="EMBL/GenBank/DDBJ databases">
        <authorList>
            <consortium name="US DOE Joint Genome Institute (JGI-PGF)"/>
            <person name="Lucas S."/>
            <person name="Copeland A."/>
            <person name="Lapidus A."/>
            <person name="Cheng J.-F."/>
            <person name="Bruce D."/>
            <person name="Goodwin L."/>
            <person name="Pitluck S."/>
            <person name="Land M.L."/>
            <person name="Hauser L."/>
            <person name="Chang Y.-J."/>
            <person name="Anderson I.J."/>
            <person name="Johnson E."/>
            <person name="Mulhopadhyay B."/>
            <person name="Kyrpides N."/>
            <person name="Woyke T.J."/>
        </authorList>
    </citation>
    <scope>NUCLEOTIDE SEQUENCE [LARGE SCALE GENOMIC DNA]</scope>
    <source>
        <strain evidence="11 12">6</strain>
    </source>
</reference>
<keyword evidence="3 10" id="KW-0813">Transport</keyword>
<keyword evidence="12" id="KW-1185">Reference proteome</keyword>
<dbReference type="GO" id="GO:0043952">
    <property type="term" value="P:protein transport by the Sec complex"/>
    <property type="evidence" value="ECO:0007669"/>
    <property type="project" value="TreeGrafter"/>
</dbReference>
<protein>
    <recommendedName>
        <fullName evidence="10">Protein-export membrane protein SecG</fullName>
    </recommendedName>
</protein>
<proteinExistence type="inferred from homology"/>
<dbReference type="EMBL" id="CM001487">
    <property type="protein sequence ID" value="EIM56330.1"/>
    <property type="molecule type" value="Genomic_DNA"/>
</dbReference>
<dbReference type="AlphaFoldDB" id="I5ARA7"/>
<evidence type="ECO:0000256" key="8">
    <source>
        <dbReference type="ARBA" id="ARBA00023010"/>
    </source>
</evidence>
<name>I5ARA7_EUBC6</name>
<feature type="transmembrane region" description="Helical" evidence="10">
    <location>
        <begin position="59"/>
        <end position="79"/>
    </location>
</feature>
<dbReference type="PANTHER" id="PTHR34182">
    <property type="entry name" value="PROTEIN-EXPORT MEMBRANE PROTEIN SECG"/>
    <property type="match status" value="1"/>
</dbReference>
<dbReference type="Pfam" id="PF03840">
    <property type="entry name" value="SecG"/>
    <property type="match status" value="1"/>
</dbReference>
<dbReference type="Proteomes" id="UP000005753">
    <property type="component" value="Chromosome"/>
</dbReference>
<keyword evidence="7 10" id="KW-1133">Transmembrane helix</keyword>
<evidence type="ECO:0000256" key="4">
    <source>
        <dbReference type="ARBA" id="ARBA00022475"/>
    </source>
</evidence>
<evidence type="ECO:0000256" key="9">
    <source>
        <dbReference type="ARBA" id="ARBA00023136"/>
    </source>
</evidence>
<dbReference type="GO" id="GO:0009306">
    <property type="term" value="P:protein secretion"/>
    <property type="evidence" value="ECO:0007669"/>
    <property type="project" value="UniProtKB-UniRule"/>
</dbReference>
<feature type="transmembrane region" description="Helical" evidence="10">
    <location>
        <begin position="6"/>
        <end position="25"/>
    </location>
</feature>
<evidence type="ECO:0000256" key="1">
    <source>
        <dbReference type="ARBA" id="ARBA00004651"/>
    </source>
</evidence>
<keyword evidence="5 10" id="KW-0812">Transmembrane</keyword>
<dbReference type="PANTHER" id="PTHR34182:SF1">
    <property type="entry name" value="PROTEIN-EXPORT MEMBRANE PROTEIN SECG"/>
    <property type="match status" value="1"/>
</dbReference>
<comment type="subcellular location">
    <subcellularLocation>
        <location evidence="1 10">Cell membrane</location>
        <topology evidence="1 10">Multi-pass membrane protein</topology>
    </subcellularLocation>
</comment>
<keyword evidence="9 10" id="KW-0472">Membrane</keyword>
<evidence type="ECO:0000256" key="6">
    <source>
        <dbReference type="ARBA" id="ARBA00022927"/>
    </source>
</evidence>
<evidence type="ECO:0000256" key="2">
    <source>
        <dbReference type="ARBA" id="ARBA00008445"/>
    </source>
</evidence>
<dbReference type="HOGENOM" id="CLU_094156_6_0_9"/>
<organism evidence="11 12">
    <name type="scientific">Eubacterium cellulosolvens (strain ATCC 43171 / JCM 9499 / 6)</name>
    <name type="common">Cillobacterium cellulosolvens</name>
    <dbReference type="NCBI Taxonomy" id="633697"/>
    <lineage>
        <taxon>Bacteria</taxon>
        <taxon>Bacillati</taxon>
        <taxon>Bacillota</taxon>
        <taxon>Clostridia</taxon>
        <taxon>Eubacteriales</taxon>
        <taxon>Eubacteriaceae</taxon>
        <taxon>Eubacterium</taxon>
    </lineage>
</organism>
<evidence type="ECO:0000313" key="12">
    <source>
        <dbReference type="Proteomes" id="UP000005753"/>
    </source>
</evidence>
<dbReference type="PRINTS" id="PR01651">
    <property type="entry name" value="SECGEXPORT"/>
</dbReference>